<keyword evidence="9" id="KW-1185">Reference proteome</keyword>
<proteinExistence type="predicted"/>
<accession>A0A6M0Q779</accession>
<evidence type="ECO:0000256" key="4">
    <source>
        <dbReference type="ARBA" id="ARBA00022989"/>
    </source>
</evidence>
<evidence type="ECO:0000256" key="2">
    <source>
        <dbReference type="ARBA" id="ARBA00022475"/>
    </source>
</evidence>
<dbReference type="Proteomes" id="UP000481043">
    <property type="component" value="Unassembled WGS sequence"/>
</dbReference>
<evidence type="ECO:0000256" key="5">
    <source>
        <dbReference type="ARBA" id="ARBA00023136"/>
    </source>
</evidence>
<comment type="caution">
    <text evidence="8">The sequence shown here is derived from an EMBL/GenBank/DDBJ whole genome shotgun (WGS) entry which is preliminary data.</text>
</comment>
<organism evidence="8 9">
    <name type="scientific">Bacillus mesophilus</name>
    <dbReference type="NCBI Taxonomy" id="1808955"/>
    <lineage>
        <taxon>Bacteria</taxon>
        <taxon>Bacillati</taxon>
        <taxon>Bacillota</taxon>
        <taxon>Bacilli</taxon>
        <taxon>Bacillales</taxon>
        <taxon>Bacillaceae</taxon>
        <taxon>Bacillus</taxon>
    </lineage>
</organism>
<reference evidence="8 9" key="1">
    <citation type="submission" date="2020-02" db="EMBL/GenBank/DDBJ databases">
        <title>Bacillus aquiflavi sp. nov., isolated from yellow water of strong flavor Chinese baijiu in Yibin region of China.</title>
        <authorList>
            <person name="Xie J."/>
        </authorList>
    </citation>
    <scope>NUCLEOTIDE SEQUENCE [LARGE SCALE GENOMIC DNA]</scope>
    <source>
        <strain evidence="8 9">SA4</strain>
    </source>
</reference>
<dbReference type="Pfam" id="PF04024">
    <property type="entry name" value="PspC"/>
    <property type="match status" value="1"/>
</dbReference>
<evidence type="ECO:0000256" key="1">
    <source>
        <dbReference type="ARBA" id="ARBA00004162"/>
    </source>
</evidence>
<keyword evidence="2" id="KW-1003">Cell membrane</keyword>
<dbReference type="EMBL" id="JAAIWM010000003">
    <property type="protein sequence ID" value="NEY72216.1"/>
    <property type="molecule type" value="Genomic_DNA"/>
</dbReference>
<dbReference type="InterPro" id="IPR052027">
    <property type="entry name" value="PspC"/>
</dbReference>
<feature type="domain" description="Phage shock protein PspC N-terminal" evidence="7">
    <location>
        <begin position="3"/>
        <end position="59"/>
    </location>
</feature>
<keyword evidence="3 6" id="KW-0812">Transmembrane</keyword>
<evidence type="ECO:0000313" key="8">
    <source>
        <dbReference type="EMBL" id="NEY72216.1"/>
    </source>
</evidence>
<dbReference type="PANTHER" id="PTHR33885:SF3">
    <property type="entry name" value="PHAGE SHOCK PROTEIN C"/>
    <property type="match status" value="1"/>
</dbReference>
<gene>
    <name evidence="8" type="ORF">G4D63_10820</name>
</gene>
<sequence>MTKLTRSRSDRKLAGVIGGLAQYTGFDVSLLRVLFVVGLIMSFGTFALIYLIWMFVVPNSTDVISR</sequence>
<dbReference type="RefSeq" id="WP_163179676.1">
    <property type="nucleotide sequence ID" value="NZ_JAAIWM010000003.1"/>
</dbReference>
<name>A0A6M0Q779_9BACI</name>
<evidence type="ECO:0000256" key="3">
    <source>
        <dbReference type="ARBA" id="ARBA00022692"/>
    </source>
</evidence>
<dbReference type="InterPro" id="IPR007168">
    <property type="entry name" value="Phageshock_PspC_N"/>
</dbReference>
<comment type="subcellular location">
    <subcellularLocation>
        <location evidence="1">Cell membrane</location>
        <topology evidence="1">Single-pass membrane protein</topology>
    </subcellularLocation>
</comment>
<dbReference type="AlphaFoldDB" id="A0A6M0Q779"/>
<evidence type="ECO:0000313" key="9">
    <source>
        <dbReference type="Proteomes" id="UP000481043"/>
    </source>
</evidence>
<keyword evidence="5 6" id="KW-0472">Membrane</keyword>
<protein>
    <submittedName>
        <fullName evidence="8">PspC domain-containing protein</fullName>
    </submittedName>
</protein>
<evidence type="ECO:0000256" key="6">
    <source>
        <dbReference type="SAM" id="Phobius"/>
    </source>
</evidence>
<keyword evidence="4 6" id="KW-1133">Transmembrane helix</keyword>
<dbReference type="GO" id="GO:0005886">
    <property type="term" value="C:plasma membrane"/>
    <property type="evidence" value="ECO:0007669"/>
    <property type="project" value="UniProtKB-SubCell"/>
</dbReference>
<dbReference type="PANTHER" id="PTHR33885">
    <property type="entry name" value="PHAGE SHOCK PROTEIN C"/>
    <property type="match status" value="1"/>
</dbReference>
<evidence type="ECO:0000259" key="7">
    <source>
        <dbReference type="Pfam" id="PF04024"/>
    </source>
</evidence>
<feature type="transmembrane region" description="Helical" evidence="6">
    <location>
        <begin position="33"/>
        <end position="56"/>
    </location>
</feature>